<feature type="domain" description="ABC transporter" evidence="8">
    <location>
        <begin position="1"/>
        <end position="186"/>
    </location>
</feature>
<dbReference type="InterPro" id="IPR003439">
    <property type="entry name" value="ABC_transporter-like_ATP-bd"/>
</dbReference>
<keyword evidence="4" id="KW-1003">Cell membrane</keyword>
<sequence>MSRGEVGALVGAAGAGKSTLLRCLTGREPVDAGHVAVEGRARLVDGADDLPTQLGIGRHLTLACGGDAGQARDLLARVGLARRFDDLPAALGAGERQRVRIARALASEPALLLCDEVAPSFDAEVAGEVAAAALALAADGLAVLLATADGDFARGAADRVLWLRRGRIHEAGPGRGAAMSSRARSA</sequence>
<dbReference type="SMART" id="SM00382">
    <property type="entry name" value="AAA"/>
    <property type="match status" value="1"/>
</dbReference>
<comment type="caution">
    <text evidence="9">The sequence shown here is derived from an EMBL/GenBank/DDBJ whole genome shotgun (WGS) entry which is preliminary data.</text>
</comment>
<accession>A0ABS8XDA7</accession>
<dbReference type="Proteomes" id="UP001201463">
    <property type="component" value="Unassembled WGS sequence"/>
</dbReference>
<comment type="subcellular location">
    <subcellularLocation>
        <location evidence="1">Cell membrane</location>
        <topology evidence="1">Peripheral membrane protein</topology>
    </subcellularLocation>
</comment>
<dbReference type="Pfam" id="PF00005">
    <property type="entry name" value="ABC_tran"/>
    <property type="match status" value="1"/>
</dbReference>
<keyword evidence="10" id="KW-1185">Reference proteome</keyword>
<dbReference type="PANTHER" id="PTHR43166">
    <property type="entry name" value="AMINO ACID IMPORT ATP-BINDING PROTEIN"/>
    <property type="match status" value="1"/>
</dbReference>
<organism evidence="9 10">
    <name type="scientific">Pelomonas caseinilytica</name>
    <dbReference type="NCBI Taxonomy" id="2906763"/>
    <lineage>
        <taxon>Bacteria</taxon>
        <taxon>Pseudomonadati</taxon>
        <taxon>Pseudomonadota</taxon>
        <taxon>Betaproteobacteria</taxon>
        <taxon>Burkholderiales</taxon>
        <taxon>Sphaerotilaceae</taxon>
        <taxon>Roseateles</taxon>
    </lineage>
</organism>
<proteinExistence type="inferred from homology"/>
<dbReference type="InterPro" id="IPR027417">
    <property type="entry name" value="P-loop_NTPase"/>
</dbReference>
<dbReference type="Gene3D" id="3.40.50.300">
    <property type="entry name" value="P-loop containing nucleotide triphosphate hydrolases"/>
    <property type="match status" value="1"/>
</dbReference>
<protein>
    <submittedName>
        <fullName evidence="9">ATP-binding cassette domain-containing protein</fullName>
    </submittedName>
</protein>
<evidence type="ECO:0000256" key="3">
    <source>
        <dbReference type="ARBA" id="ARBA00022448"/>
    </source>
</evidence>
<dbReference type="PANTHER" id="PTHR43166:SF9">
    <property type="entry name" value="GLUTAMATE_ASPARTATE IMPORT ATP-BINDING PROTEIN GLTL"/>
    <property type="match status" value="1"/>
</dbReference>
<evidence type="ECO:0000313" key="10">
    <source>
        <dbReference type="Proteomes" id="UP001201463"/>
    </source>
</evidence>
<name>A0ABS8XDA7_9BURK</name>
<reference evidence="9 10" key="1">
    <citation type="submission" date="2021-12" db="EMBL/GenBank/DDBJ databases">
        <title>Genome seq of p7.</title>
        <authorList>
            <person name="Seo T."/>
        </authorList>
    </citation>
    <scope>NUCLEOTIDE SEQUENCE [LARGE SCALE GENOMIC DNA]</scope>
    <source>
        <strain evidence="9 10">P7</strain>
    </source>
</reference>
<evidence type="ECO:0000259" key="8">
    <source>
        <dbReference type="PROSITE" id="PS50893"/>
    </source>
</evidence>
<dbReference type="InterPro" id="IPR003593">
    <property type="entry name" value="AAA+_ATPase"/>
</dbReference>
<keyword evidence="7" id="KW-0472">Membrane</keyword>
<evidence type="ECO:0000256" key="6">
    <source>
        <dbReference type="ARBA" id="ARBA00022840"/>
    </source>
</evidence>
<dbReference type="EMBL" id="JAJTWT010000003">
    <property type="protein sequence ID" value="MCE4537220.1"/>
    <property type="molecule type" value="Genomic_DNA"/>
</dbReference>
<evidence type="ECO:0000256" key="5">
    <source>
        <dbReference type="ARBA" id="ARBA00022741"/>
    </source>
</evidence>
<dbReference type="InterPro" id="IPR050086">
    <property type="entry name" value="MetN_ABC_transporter-like"/>
</dbReference>
<gene>
    <name evidence="9" type="ORF">LXT12_08145</name>
</gene>
<dbReference type="SUPFAM" id="SSF52540">
    <property type="entry name" value="P-loop containing nucleoside triphosphate hydrolases"/>
    <property type="match status" value="1"/>
</dbReference>
<evidence type="ECO:0000256" key="7">
    <source>
        <dbReference type="ARBA" id="ARBA00023136"/>
    </source>
</evidence>
<evidence type="ECO:0000256" key="1">
    <source>
        <dbReference type="ARBA" id="ARBA00004202"/>
    </source>
</evidence>
<dbReference type="GO" id="GO:0005524">
    <property type="term" value="F:ATP binding"/>
    <property type="evidence" value="ECO:0007669"/>
    <property type="project" value="UniProtKB-KW"/>
</dbReference>
<keyword evidence="3" id="KW-0813">Transport</keyword>
<keyword evidence="6 9" id="KW-0067">ATP-binding</keyword>
<evidence type="ECO:0000313" key="9">
    <source>
        <dbReference type="EMBL" id="MCE4537220.1"/>
    </source>
</evidence>
<comment type="similarity">
    <text evidence="2">Belongs to the ABC transporter superfamily.</text>
</comment>
<evidence type="ECO:0000256" key="2">
    <source>
        <dbReference type="ARBA" id="ARBA00005417"/>
    </source>
</evidence>
<evidence type="ECO:0000256" key="4">
    <source>
        <dbReference type="ARBA" id="ARBA00022475"/>
    </source>
</evidence>
<dbReference type="PROSITE" id="PS50893">
    <property type="entry name" value="ABC_TRANSPORTER_2"/>
    <property type="match status" value="1"/>
</dbReference>
<keyword evidence="5" id="KW-0547">Nucleotide-binding</keyword>